<sequence length="222" mass="25779">MGFKILPLEEQDIPQFVRIELEAFRSHPRIPMLWPRGYTEDLYAFYESEKRESLRDANNRILKAVDEDTGEMTAVSEWSFALDPVAAHNHKPVDPSGGPPAGWPIDGNWELRRFFSLNLQKWKKEWLAGKPYIKLDFLVTNPDFHRRGAGSRLLSWGVEQADKHGVLMCLEATPTGLALYKRFGFVEKDVIMADMQQFGWTQPYDPESAKRVWMIRQPQNRD</sequence>
<dbReference type="PANTHER" id="PTHR42791">
    <property type="entry name" value="GNAT FAMILY ACETYLTRANSFERASE"/>
    <property type="match status" value="1"/>
</dbReference>
<keyword evidence="2" id="KW-0808">Transferase</keyword>
<dbReference type="OrthoDB" id="2115692at2759"/>
<dbReference type="InterPro" id="IPR052523">
    <property type="entry name" value="Trichothecene_AcTrans"/>
</dbReference>
<gene>
    <name evidence="2" type="ORF">BDY17DRAFT_20354</name>
</gene>
<dbReference type="InterPro" id="IPR000182">
    <property type="entry name" value="GNAT_dom"/>
</dbReference>
<dbReference type="PANTHER" id="PTHR42791:SF14">
    <property type="entry name" value="N-ACETYLTRANSFERASE DOMAIN-CONTAINING PROTEIN"/>
    <property type="match status" value="1"/>
</dbReference>
<dbReference type="GeneID" id="54471130"/>
<keyword evidence="3" id="KW-1185">Reference proteome</keyword>
<reference evidence="2" key="1">
    <citation type="journal article" date="2020" name="Stud. Mycol.">
        <title>101 Dothideomycetes genomes: a test case for predicting lifestyles and emergence of pathogens.</title>
        <authorList>
            <person name="Haridas S."/>
            <person name="Albert R."/>
            <person name="Binder M."/>
            <person name="Bloem J."/>
            <person name="Labutti K."/>
            <person name="Salamov A."/>
            <person name="Andreopoulos B."/>
            <person name="Baker S."/>
            <person name="Barry K."/>
            <person name="Bills G."/>
            <person name="Bluhm B."/>
            <person name="Cannon C."/>
            <person name="Castanera R."/>
            <person name="Culley D."/>
            <person name="Daum C."/>
            <person name="Ezra D."/>
            <person name="Gonzalez J."/>
            <person name="Henrissat B."/>
            <person name="Kuo A."/>
            <person name="Liang C."/>
            <person name="Lipzen A."/>
            <person name="Lutzoni F."/>
            <person name="Magnuson J."/>
            <person name="Mondo S."/>
            <person name="Nolan M."/>
            <person name="Ohm R."/>
            <person name="Pangilinan J."/>
            <person name="Park H.-J."/>
            <person name="Ramirez L."/>
            <person name="Alfaro M."/>
            <person name="Sun H."/>
            <person name="Tritt A."/>
            <person name="Yoshinaga Y."/>
            <person name="Zwiers L.-H."/>
            <person name="Turgeon B."/>
            <person name="Goodwin S."/>
            <person name="Spatafora J."/>
            <person name="Crous P."/>
            <person name="Grigoriev I."/>
        </authorList>
    </citation>
    <scope>NUCLEOTIDE SEQUENCE</scope>
    <source>
        <strain evidence="2">CBS 113389</strain>
    </source>
</reference>
<dbReference type="SUPFAM" id="SSF55729">
    <property type="entry name" value="Acyl-CoA N-acyltransferases (Nat)"/>
    <property type="match status" value="1"/>
</dbReference>
<keyword evidence="2" id="KW-0012">Acyltransferase</keyword>
<dbReference type="Gene3D" id="3.40.630.30">
    <property type="match status" value="1"/>
</dbReference>
<proteinExistence type="predicted"/>
<evidence type="ECO:0000313" key="2">
    <source>
        <dbReference type="EMBL" id="KAF2487893.1"/>
    </source>
</evidence>
<accession>A0A6A6Q8C2</accession>
<evidence type="ECO:0000259" key="1">
    <source>
        <dbReference type="PROSITE" id="PS51186"/>
    </source>
</evidence>
<dbReference type="InterPro" id="IPR016181">
    <property type="entry name" value="Acyl_CoA_acyltransferase"/>
</dbReference>
<dbReference type="Proteomes" id="UP000799767">
    <property type="component" value="Unassembled WGS sequence"/>
</dbReference>
<dbReference type="CDD" id="cd04301">
    <property type="entry name" value="NAT_SF"/>
    <property type="match status" value="1"/>
</dbReference>
<dbReference type="RefSeq" id="XP_033594462.1">
    <property type="nucleotide sequence ID" value="XM_033730128.1"/>
</dbReference>
<protein>
    <submittedName>
        <fullName evidence="2">Acyl-CoA N-acyltransferase</fullName>
    </submittedName>
</protein>
<organism evidence="2 3">
    <name type="scientific">Neohortaea acidophila</name>
    <dbReference type="NCBI Taxonomy" id="245834"/>
    <lineage>
        <taxon>Eukaryota</taxon>
        <taxon>Fungi</taxon>
        <taxon>Dikarya</taxon>
        <taxon>Ascomycota</taxon>
        <taxon>Pezizomycotina</taxon>
        <taxon>Dothideomycetes</taxon>
        <taxon>Dothideomycetidae</taxon>
        <taxon>Mycosphaerellales</taxon>
        <taxon>Teratosphaeriaceae</taxon>
        <taxon>Neohortaea</taxon>
    </lineage>
</organism>
<name>A0A6A6Q8C2_9PEZI</name>
<dbReference type="AlphaFoldDB" id="A0A6A6Q8C2"/>
<evidence type="ECO:0000313" key="3">
    <source>
        <dbReference type="Proteomes" id="UP000799767"/>
    </source>
</evidence>
<feature type="domain" description="N-acetyltransferase" evidence="1">
    <location>
        <begin position="3"/>
        <end position="219"/>
    </location>
</feature>
<dbReference type="PROSITE" id="PS51186">
    <property type="entry name" value="GNAT"/>
    <property type="match status" value="1"/>
</dbReference>
<dbReference type="GO" id="GO:0016747">
    <property type="term" value="F:acyltransferase activity, transferring groups other than amino-acyl groups"/>
    <property type="evidence" value="ECO:0007669"/>
    <property type="project" value="InterPro"/>
</dbReference>
<dbReference type="EMBL" id="MU001631">
    <property type="protein sequence ID" value="KAF2487893.1"/>
    <property type="molecule type" value="Genomic_DNA"/>
</dbReference>
<dbReference type="Pfam" id="PF13508">
    <property type="entry name" value="Acetyltransf_7"/>
    <property type="match status" value="1"/>
</dbReference>